<comment type="caution">
    <text evidence="3">The sequence shown here is derived from an EMBL/GenBank/DDBJ whole genome shotgun (WGS) entry which is preliminary data.</text>
</comment>
<feature type="transmembrane region" description="Helical" evidence="2">
    <location>
        <begin position="57"/>
        <end position="74"/>
    </location>
</feature>
<keyword evidence="4" id="KW-1185">Reference proteome</keyword>
<keyword evidence="2" id="KW-0472">Membrane</keyword>
<protein>
    <submittedName>
        <fullName evidence="3">Uncharacterized protein</fullName>
    </submittedName>
</protein>
<evidence type="ECO:0000313" key="3">
    <source>
        <dbReference type="EMBL" id="GCE13281.1"/>
    </source>
</evidence>
<keyword evidence="2" id="KW-0812">Transmembrane</keyword>
<feature type="transmembrane region" description="Helical" evidence="2">
    <location>
        <begin position="22"/>
        <end position="45"/>
    </location>
</feature>
<dbReference type="EMBL" id="BIFR01000001">
    <property type="protein sequence ID" value="GCE13281.1"/>
    <property type="molecule type" value="Genomic_DNA"/>
</dbReference>
<accession>A0A402A2P9</accession>
<organism evidence="3 4">
    <name type="scientific">Tengunoibacter tsumagoiensis</name>
    <dbReference type="NCBI Taxonomy" id="2014871"/>
    <lineage>
        <taxon>Bacteria</taxon>
        <taxon>Bacillati</taxon>
        <taxon>Chloroflexota</taxon>
        <taxon>Ktedonobacteria</taxon>
        <taxon>Ktedonobacterales</taxon>
        <taxon>Dictyobacteraceae</taxon>
        <taxon>Tengunoibacter</taxon>
    </lineage>
</organism>
<evidence type="ECO:0000313" key="4">
    <source>
        <dbReference type="Proteomes" id="UP000287352"/>
    </source>
</evidence>
<feature type="coiled-coil region" evidence="1">
    <location>
        <begin position="124"/>
        <end position="151"/>
    </location>
</feature>
<gene>
    <name evidence="3" type="ORF">KTT_31400</name>
</gene>
<keyword evidence="2" id="KW-1133">Transmembrane helix</keyword>
<sequence>MQDHTHALISSPLSWVFFLPNILVAQALPITGSISALCLLLALAVKLSRRVDDDVTAFRIATAFLIIGATLYYLPQVFAIEATSQSYLAGIGNIFTSSAHPTVALIIMWISLAGVALIAAWIFIRSWRAANRSMARRIEKIEAEKKISTEQLPAAS</sequence>
<evidence type="ECO:0000256" key="1">
    <source>
        <dbReference type="SAM" id="Coils"/>
    </source>
</evidence>
<dbReference type="OrthoDB" id="154938at2"/>
<dbReference type="Proteomes" id="UP000287352">
    <property type="component" value="Unassembled WGS sequence"/>
</dbReference>
<dbReference type="RefSeq" id="WP_126580823.1">
    <property type="nucleotide sequence ID" value="NZ_BIFR01000001.1"/>
</dbReference>
<reference evidence="4" key="1">
    <citation type="submission" date="2018-12" db="EMBL/GenBank/DDBJ databases">
        <title>Tengunoibacter tsumagoiensis gen. nov., sp. nov., Dictyobacter kobayashii sp. nov., D. alpinus sp. nov., and D. joshuensis sp. nov. and description of Dictyobacteraceae fam. nov. within the order Ktedonobacterales isolated from Tengu-no-mugimeshi.</title>
        <authorList>
            <person name="Wang C.M."/>
            <person name="Zheng Y."/>
            <person name="Sakai Y."/>
            <person name="Toyoda A."/>
            <person name="Minakuchi Y."/>
            <person name="Abe K."/>
            <person name="Yokota A."/>
            <person name="Yabe S."/>
        </authorList>
    </citation>
    <scope>NUCLEOTIDE SEQUENCE [LARGE SCALE GENOMIC DNA]</scope>
    <source>
        <strain evidence="4">Uno3</strain>
    </source>
</reference>
<evidence type="ECO:0000256" key="2">
    <source>
        <dbReference type="SAM" id="Phobius"/>
    </source>
</evidence>
<dbReference type="AlphaFoldDB" id="A0A402A2P9"/>
<proteinExistence type="predicted"/>
<keyword evidence="1" id="KW-0175">Coiled coil</keyword>
<name>A0A402A2P9_9CHLR</name>
<feature type="transmembrane region" description="Helical" evidence="2">
    <location>
        <begin position="103"/>
        <end position="124"/>
    </location>
</feature>